<name>A0A8H3H3X5_9AGAM</name>
<proteinExistence type="predicted"/>
<accession>A0A8H3H3X5</accession>
<dbReference type="OrthoDB" id="3245381at2759"/>
<gene>
    <name evidence="1" type="ORF">RDB_LOCUS85739</name>
</gene>
<dbReference type="EMBL" id="CAJMXA010002317">
    <property type="protein sequence ID" value="CAE6479089.1"/>
    <property type="molecule type" value="Genomic_DNA"/>
</dbReference>
<comment type="caution">
    <text evidence="1">The sequence shown here is derived from an EMBL/GenBank/DDBJ whole genome shotgun (WGS) entry which is preliminary data.</text>
</comment>
<protein>
    <submittedName>
        <fullName evidence="1">Uncharacterized protein</fullName>
    </submittedName>
</protein>
<reference evidence="1" key="1">
    <citation type="submission" date="2021-01" db="EMBL/GenBank/DDBJ databases">
        <authorList>
            <person name="Kaushik A."/>
        </authorList>
    </citation>
    <scope>NUCLEOTIDE SEQUENCE</scope>
    <source>
        <strain evidence="1">AG6-10EEA</strain>
    </source>
</reference>
<sequence>MQPYTVLAYIRSEEQIDRAARRTSLPFAKNPPGAAWHDMALEIYKQFKPLGPVRLHFIGINKVEPDKGHGMALLVGCPNQEPDQLPPLLLEWGVRVFGSPPRRVTRAGKKGCIWTSPSEDGKGSDEIIMVRGDPVATNWYKSDVREEK</sequence>
<dbReference type="Proteomes" id="UP000663853">
    <property type="component" value="Unassembled WGS sequence"/>
</dbReference>
<evidence type="ECO:0000313" key="1">
    <source>
        <dbReference type="EMBL" id="CAE6479089.1"/>
    </source>
</evidence>
<dbReference type="AlphaFoldDB" id="A0A8H3H3X5"/>
<organism evidence="1 2">
    <name type="scientific">Rhizoctonia solani</name>
    <dbReference type="NCBI Taxonomy" id="456999"/>
    <lineage>
        <taxon>Eukaryota</taxon>
        <taxon>Fungi</taxon>
        <taxon>Dikarya</taxon>
        <taxon>Basidiomycota</taxon>
        <taxon>Agaricomycotina</taxon>
        <taxon>Agaricomycetes</taxon>
        <taxon>Cantharellales</taxon>
        <taxon>Ceratobasidiaceae</taxon>
        <taxon>Rhizoctonia</taxon>
    </lineage>
</organism>
<evidence type="ECO:0000313" key="2">
    <source>
        <dbReference type="Proteomes" id="UP000663853"/>
    </source>
</evidence>